<dbReference type="PATRIC" id="fig|1122152.4.peg.237"/>
<dbReference type="NCBIfam" id="NF002150">
    <property type="entry name" value="PRK00982.1-4"/>
    <property type="match status" value="1"/>
</dbReference>
<keyword evidence="5 9" id="KW-0597">Phosphoprotein</keyword>
<evidence type="ECO:0000256" key="3">
    <source>
        <dbReference type="ARBA" id="ARBA00022450"/>
    </source>
</evidence>
<comment type="subcellular location">
    <subcellularLocation>
        <location evidence="9">Cytoplasm</location>
    </subcellularLocation>
</comment>
<keyword evidence="8 9" id="KW-0275">Fatty acid biosynthesis</keyword>
<keyword evidence="9" id="KW-0963">Cytoplasm</keyword>
<keyword evidence="4 9" id="KW-0444">Lipid biosynthesis</keyword>
<evidence type="ECO:0000256" key="11">
    <source>
        <dbReference type="RuleBase" id="RU003545"/>
    </source>
</evidence>
<dbReference type="GO" id="GO:0009245">
    <property type="term" value="P:lipid A biosynthetic process"/>
    <property type="evidence" value="ECO:0007669"/>
    <property type="project" value="TreeGrafter"/>
</dbReference>
<dbReference type="STRING" id="1122152.GCA_000425905_00445"/>
<dbReference type="UniPathway" id="UPA00094"/>
<dbReference type="InterPro" id="IPR003231">
    <property type="entry name" value="ACP"/>
</dbReference>
<keyword evidence="14" id="KW-1185">Reference proteome</keyword>
<evidence type="ECO:0000256" key="5">
    <source>
        <dbReference type="ARBA" id="ARBA00022553"/>
    </source>
</evidence>
<dbReference type="EMBL" id="AZFB01000001">
    <property type="protein sequence ID" value="KRL63986.1"/>
    <property type="molecule type" value="Genomic_DNA"/>
</dbReference>
<dbReference type="GO" id="GO:0000035">
    <property type="term" value="F:acyl binding"/>
    <property type="evidence" value="ECO:0007669"/>
    <property type="project" value="TreeGrafter"/>
</dbReference>
<dbReference type="InterPro" id="IPR036736">
    <property type="entry name" value="ACP-like_sf"/>
</dbReference>
<evidence type="ECO:0000256" key="8">
    <source>
        <dbReference type="ARBA" id="ARBA00023160"/>
    </source>
</evidence>
<gene>
    <name evidence="9" type="primary">acpP</name>
    <name evidence="13" type="ORF">FC23_GL000234</name>
</gene>
<evidence type="ECO:0000256" key="6">
    <source>
        <dbReference type="ARBA" id="ARBA00022832"/>
    </source>
</evidence>
<evidence type="ECO:0000256" key="10">
    <source>
        <dbReference type="NCBIfam" id="TIGR00517"/>
    </source>
</evidence>
<dbReference type="PANTHER" id="PTHR20863:SF76">
    <property type="entry name" value="CARRIER DOMAIN-CONTAINING PROTEIN"/>
    <property type="match status" value="1"/>
</dbReference>
<evidence type="ECO:0000256" key="9">
    <source>
        <dbReference type="HAMAP-Rule" id="MF_01217"/>
    </source>
</evidence>
<dbReference type="FunFam" id="1.10.1200.10:FF:000003">
    <property type="entry name" value="Acyl carrier protein"/>
    <property type="match status" value="1"/>
</dbReference>
<name>A0A0R1SBQ2_9LACO</name>
<dbReference type="GO" id="GO:0016020">
    <property type="term" value="C:membrane"/>
    <property type="evidence" value="ECO:0007669"/>
    <property type="project" value="GOC"/>
</dbReference>
<protein>
    <recommendedName>
        <fullName evidence="9 10">Acyl carrier protein</fullName>
        <shortName evidence="9">ACP</shortName>
    </recommendedName>
</protein>
<organism evidence="13 14">
    <name type="scientific">Lactobacillus psittaci DSM 15354</name>
    <dbReference type="NCBI Taxonomy" id="1122152"/>
    <lineage>
        <taxon>Bacteria</taxon>
        <taxon>Bacillati</taxon>
        <taxon>Bacillota</taxon>
        <taxon>Bacilli</taxon>
        <taxon>Lactobacillales</taxon>
        <taxon>Lactobacillaceae</taxon>
        <taxon>Lactobacillus</taxon>
    </lineage>
</organism>
<evidence type="ECO:0000256" key="1">
    <source>
        <dbReference type="ARBA" id="ARBA00005194"/>
    </source>
</evidence>
<evidence type="ECO:0000313" key="13">
    <source>
        <dbReference type="EMBL" id="KRL63986.1"/>
    </source>
</evidence>
<comment type="pathway">
    <text evidence="1 9 11">Lipid metabolism; fatty acid biosynthesis.</text>
</comment>
<dbReference type="SUPFAM" id="SSF47336">
    <property type="entry name" value="ACP-like"/>
    <property type="match status" value="1"/>
</dbReference>
<comment type="similarity">
    <text evidence="2 9">Belongs to the acyl carrier protein (ACP) family.</text>
</comment>
<sequence length="80" mass="9203">MMTQTEIFNKIASILADHFNIDQDKVTMDLNFKNDLDADSIDFVEFVMDLEDEFGSEIPDDEAEKLTTVGQAVEYIEKHQ</sequence>
<keyword evidence="3 9" id="KW-0596">Phosphopantetheine</keyword>
<dbReference type="HAMAP" id="MF_01217">
    <property type="entry name" value="Acyl_carrier"/>
    <property type="match status" value="1"/>
</dbReference>
<proteinExistence type="inferred from homology"/>
<comment type="PTM">
    <text evidence="11">4'-phosphopantetheine is transferred from CoA to a specific serine of apo-ACP by acpS.</text>
</comment>
<evidence type="ECO:0000256" key="2">
    <source>
        <dbReference type="ARBA" id="ARBA00010930"/>
    </source>
</evidence>
<dbReference type="NCBIfam" id="TIGR00517">
    <property type="entry name" value="acyl_carrier"/>
    <property type="match status" value="1"/>
</dbReference>
<evidence type="ECO:0000259" key="12">
    <source>
        <dbReference type="PROSITE" id="PS50075"/>
    </source>
</evidence>
<evidence type="ECO:0000313" key="14">
    <source>
        <dbReference type="Proteomes" id="UP000051931"/>
    </source>
</evidence>
<dbReference type="InterPro" id="IPR009081">
    <property type="entry name" value="PP-bd_ACP"/>
</dbReference>
<dbReference type="AlphaFoldDB" id="A0A0R1SBQ2"/>
<dbReference type="PROSITE" id="PS50075">
    <property type="entry name" value="CARRIER"/>
    <property type="match status" value="1"/>
</dbReference>
<keyword evidence="7 9" id="KW-0443">Lipid metabolism</keyword>
<comment type="caution">
    <text evidence="13">The sequence shown here is derived from an EMBL/GenBank/DDBJ whole genome shotgun (WGS) entry which is preliminary data.</text>
</comment>
<dbReference type="GO" id="GO:0005829">
    <property type="term" value="C:cytosol"/>
    <property type="evidence" value="ECO:0007669"/>
    <property type="project" value="TreeGrafter"/>
</dbReference>
<dbReference type="Gene3D" id="1.10.1200.10">
    <property type="entry name" value="ACP-like"/>
    <property type="match status" value="1"/>
</dbReference>
<dbReference type="NCBIfam" id="NF002148">
    <property type="entry name" value="PRK00982.1-2"/>
    <property type="match status" value="1"/>
</dbReference>
<keyword evidence="6 9" id="KW-0276">Fatty acid metabolism</keyword>
<dbReference type="GO" id="GO:0000036">
    <property type="term" value="F:acyl carrier activity"/>
    <property type="evidence" value="ECO:0007669"/>
    <property type="project" value="UniProtKB-UniRule"/>
</dbReference>
<reference evidence="13 14" key="1">
    <citation type="journal article" date="2015" name="Genome Announc.">
        <title>Expanding the biotechnology potential of lactobacilli through comparative genomics of 213 strains and associated genera.</title>
        <authorList>
            <person name="Sun Z."/>
            <person name="Harris H.M."/>
            <person name="McCann A."/>
            <person name="Guo C."/>
            <person name="Argimon S."/>
            <person name="Zhang W."/>
            <person name="Yang X."/>
            <person name="Jeffery I.B."/>
            <person name="Cooney J.C."/>
            <person name="Kagawa T.F."/>
            <person name="Liu W."/>
            <person name="Song Y."/>
            <person name="Salvetti E."/>
            <person name="Wrobel A."/>
            <person name="Rasinkangas P."/>
            <person name="Parkhill J."/>
            <person name="Rea M.C."/>
            <person name="O'Sullivan O."/>
            <person name="Ritari J."/>
            <person name="Douillard F.P."/>
            <person name="Paul Ross R."/>
            <person name="Yang R."/>
            <person name="Briner A.E."/>
            <person name="Felis G.E."/>
            <person name="de Vos W.M."/>
            <person name="Barrangou R."/>
            <person name="Klaenhammer T.R."/>
            <person name="Caufield P.W."/>
            <person name="Cui Y."/>
            <person name="Zhang H."/>
            <person name="O'Toole P.W."/>
        </authorList>
    </citation>
    <scope>NUCLEOTIDE SEQUENCE [LARGE SCALE GENOMIC DNA]</scope>
    <source>
        <strain evidence="13 14">DSM 15354</strain>
    </source>
</reference>
<comment type="function">
    <text evidence="9 11">Carrier of the growing fatty acid chain in fatty acid biosynthesis.</text>
</comment>
<feature type="modified residue" description="O-(pantetheine 4'-phosphoryl)serine" evidence="9">
    <location>
        <position position="40"/>
    </location>
</feature>
<comment type="PTM">
    <text evidence="9">4'-phosphopantetheine is transferred from CoA to a specific serine of apo-ACP by AcpS. This modification is essential for activity because fatty acids are bound in thioester linkage to the sulfhydryl of the prosthetic group.</text>
</comment>
<dbReference type="Pfam" id="PF00550">
    <property type="entry name" value="PP-binding"/>
    <property type="match status" value="1"/>
</dbReference>
<evidence type="ECO:0000256" key="7">
    <source>
        <dbReference type="ARBA" id="ARBA00023098"/>
    </source>
</evidence>
<dbReference type="PANTHER" id="PTHR20863">
    <property type="entry name" value="ACYL CARRIER PROTEIN"/>
    <property type="match status" value="1"/>
</dbReference>
<dbReference type="eggNOG" id="COG0236">
    <property type="taxonomic scope" value="Bacteria"/>
</dbReference>
<evidence type="ECO:0000256" key="4">
    <source>
        <dbReference type="ARBA" id="ARBA00022516"/>
    </source>
</evidence>
<accession>A0A0R1SBQ2</accession>
<feature type="domain" description="Carrier" evidence="12">
    <location>
        <begin position="5"/>
        <end position="80"/>
    </location>
</feature>
<dbReference type="Proteomes" id="UP000051931">
    <property type="component" value="Unassembled WGS sequence"/>
</dbReference>